<dbReference type="SUPFAM" id="SSF53822">
    <property type="entry name" value="Periplasmic binding protein-like I"/>
    <property type="match status" value="1"/>
</dbReference>
<dbReference type="PANTHER" id="PTHR30146">
    <property type="entry name" value="LACI-RELATED TRANSCRIPTIONAL REPRESSOR"/>
    <property type="match status" value="1"/>
</dbReference>
<dbReference type="InterPro" id="IPR000843">
    <property type="entry name" value="HTH_LacI"/>
</dbReference>
<dbReference type="InterPro" id="IPR046335">
    <property type="entry name" value="LacI/GalR-like_sensor"/>
</dbReference>
<sequence length="344" mass="37348">MRRMTQKEIAKRAGVSQATVSLVLNGNPEDRRRIPDQTRERIQKVISETGYVADPVARRMVKGRNNILGVFTYEPAFPSAQADFFAPFLFGIEEAAQEAGYDLLLMTSAGKSADGRKQIFSESNRLRLSDGCIVLGREFDPVELAQLLEGDFPFIAIGRRDDAGGPVPYVGADYAAATALLVQRALDMGHENFAYVGPDNGAESTRDRWTGFEAGTKDGAKLVLHVHEKGADTDTLLKSVRATRATVVFFTELAHAIPFRRAALAAGLDVPGDLSIVVLGSHIRAGDTMTQFTTYAVPREEMARKATLALIARLEGGAQIEQVLLSCEQIAGDTLGPIKPKRLS</sequence>
<gene>
    <name evidence="7" type="ORF">SAMN04487974_11663</name>
</gene>
<evidence type="ECO:0000256" key="1">
    <source>
        <dbReference type="ARBA" id="ARBA00022491"/>
    </source>
</evidence>
<protein>
    <submittedName>
        <fullName evidence="7">Transcriptional regulator, LacI family</fullName>
    </submittedName>
</protein>
<keyword evidence="3" id="KW-0238">DNA-binding</keyword>
<feature type="domain" description="HTH lacI-type" evidence="5">
    <location>
        <begin position="4"/>
        <end position="62"/>
    </location>
</feature>
<evidence type="ECO:0000256" key="4">
    <source>
        <dbReference type="ARBA" id="ARBA00023163"/>
    </source>
</evidence>
<evidence type="ECO:0000259" key="6">
    <source>
        <dbReference type="PROSITE" id="PS50943"/>
    </source>
</evidence>
<dbReference type="EMBL" id="FNCS01000016">
    <property type="protein sequence ID" value="SDH01597.1"/>
    <property type="molecule type" value="Genomic_DNA"/>
</dbReference>
<evidence type="ECO:0000256" key="3">
    <source>
        <dbReference type="ARBA" id="ARBA00023125"/>
    </source>
</evidence>
<evidence type="ECO:0000313" key="7">
    <source>
        <dbReference type="EMBL" id="SDH01597.1"/>
    </source>
</evidence>
<evidence type="ECO:0000313" key="8">
    <source>
        <dbReference type="Proteomes" id="UP000199495"/>
    </source>
</evidence>
<keyword evidence="4" id="KW-0804">Transcription</keyword>
<dbReference type="GO" id="GO:0003700">
    <property type="term" value="F:DNA-binding transcription factor activity"/>
    <property type="evidence" value="ECO:0007669"/>
    <property type="project" value="TreeGrafter"/>
</dbReference>
<accession>A0A1G7YYU9</accession>
<reference evidence="7 8" key="1">
    <citation type="submission" date="2016-10" db="EMBL/GenBank/DDBJ databases">
        <authorList>
            <person name="de Groot N.N."/>
        </authorList>
    </citation>
    <scope>NUCLEOTIDE SEQUENCE [LARGE SCALE GENOMIC DNA]</scope>
    <source>
        <strain evidence="7 8">CGMCC 1.10267</strain>
    </source>
</reference>
<dbReference type="InterPro" id="IPR028082">
    <property type="entry name" value="Peripla_BP_I"/>
</dbReference>
<dbReference type="Gene3D" id="1.10.260.40">
    <property type="entry name" value="lambda repressor-like DNA-binding domains"/>
    <property type="match status" value="1"/>
</dbReference>
<dbReference type="InterPro" id="IPR001387">
    <property type="entry name" value="Cro/C1-type_HTH"/>
</dbReference>
<dbReference type="CDD" id="cd06267">
    <property type="entry name" value="PBP1_LacI_sugar_binding-like"/>
    <property type="match status" value="1"/>
</dbReference>
<evidence type="ECO:0000256" key="2">
    <source>
        <dbReference type="ARBA" id="ARBA00023015"/>
    </source>
</evidence>
<dbReference type="AlphaFoldDB" id="A0A1G7YYU9"/>
<dbReference type="Pfam" id="PF13377">
    <property type="entry name" value="Peripla_BP_3"/>
    <property type="match status" value="1"/>
</dbReference>
<dbReference type="PANTHER" id="PTHR30146:SF148">
    <property type="entry name" value="HTH-TYPE TRANSCRIPTIONAL REPRESSOR PURR-RELATED"/>
    <property type="match status" value="1"/>
</dbReference>
<dbReference type="CDD" id="cd01392">
    <property type="entry name" value="HTH_LacI"/>
    <property type="match status" value="1"/>
</dbReference>
<evidence type="ECO:0000259" key="5">
    <source>
        <dbReference type="PROSITE" id="PS50932"/>
    </source>
</evidence>
<dbReference type="SUPFAM" id="SSF47413">
    <property type="entry name" value="lambda repressor-like DNA-binding domains"/>
    <property type="match status" value="1"/>
</dbReference>
<dbReference type="Pfam" id="PF00356">
    <property type="entry name" value="LacI"/>
    <property type="match status" value="1"/>
</dbReference>
<dbReference type="SMART" id="SM00354">
    <property type="entry name" value="HTH_LACI"/>
    <property type="match status" value="1"/>
</dbReference>
<dbReference type="STRING" id="440168.SAMN04487974_11663"/>
<dbReference type="PROSITE" id="PS50932">
    <property type="entry name" value="HTH_LACI_2"/>
    <property type="match status" value="1"/>
</dbReference>
<dbReference type="Gene3D" id="3.40.50.2300">
    <property type="match status" value="2"/>
</dbReference>
<keyword evidence="1" id="KW-0678">Repressor</keyword>
<organism evidence="7 8">
    <name type="scientific">Pelagibacterium luteolum</name>
    <dbReference type="NCBI Taxonomy" id="440168"/>
    <lineage>
        <taxon>Bacteria</taxon>
        <taxon>Pseudomonadati</taxon>
        <taxon>Pseudomonadota</taxon>
        <taxon>Alphaproteobacteria</taxon>
        <taxon>Hyphomicrobiales</taxon>
        <taxon>Devosiaceae</taxon>
        <taxon>Pelagibacterium</taxon>
    </lineage>
</organism>
<dbReference type="InterPro" id="IPR010982">
    <property type="entry name" value="Lambda_DNA-bd_dom_sf"/>
</dbReference>
<dbReference type="PROSITE" id="PS50943">
    <property type="entry name" value="HTH_CROC1"/>
    <property type="match status" value="1"/>
</dbReference>
<keyword evidence="8" id="KW-1185">Reference proteome</keyword>
<keyword evidence="2" id="KW-0805">Transcription regulation</keyword>
<feature type="domain" description="HTH cro/C1-type" evidence="6">
    <location>
        <begin position="2"/>
        <end position="27"/>
    </location>
</feature>
<dbReference type="GO" id="GO:0000976">
    <property type="term" value="F:transcription cis-regulatory region binding"/>
    <property type="evidence" value="ECO:0007669"/>
    <property type="project" value="TreeGrafter"/>
</dbReference>
<name>A0A1G7YYU9_9HYPH</name>
<dbReference type="Proteomes" id="UP000199495">
    <property type="component" value="Unassembled WGS sequence"/>
</dbReference>
<proteinExistence type="predicted"/>